<proteinExistence type="predicted"/>
<dbReference type="NCBIfam" id="TIGR04183">
    <property type="entry name" value="Por_Secre_tail"/>
    <property type="match status" value="1"/>
</dbReference>
<evidence type="ECO:0000259" key="1">
    <source>
        <dbReference type="Pfam" id="PF18962"/>
    </source>
</evidence>
<dbReference type="Proteomes" id="UP001211872">
    <property type="component" value="Chromosome"/>
</dbReference>
<evidence type="ECO:0000313" key="3">
    <source>
        <dbReference type="Proteomes" id="UP001211872"/>
    </source>
</evidence>
<feature type="domain" description="Secretion system C-terminal sorting" evidence="1">
    <location>
        <begin position="1158"/>
        <end position="1231"/>
    </location>
</feature>
<dbReference type="SUPFAM" id="SSF117074">
    <property type="entry name" value="Hypothetical protein PA1324"/>
    <property type="match status" value="1"/>
</dbReference>
<dbReference type="InterPro" id="IPR012334">
    <property type="entry name" value="Pectin_lyas_fold"/>
</dbReference>
<accession>A0ABY7PMC3</accession>
<dbReference type="Gene3D" id="2.160.20.10">
    <property type="entry name" value="Single-stranded right-handed beta-helix, Pectin lyase-like"/>
    <property type="match status" value="1"/>
</dbReference>
<organism evidence="2 3">
    <name type="scientific">Hymenobacter yonginensis</name>
    <dbReference type="NCBI Taxonomy" id="748197"/>
    <lineage>
        <taxon>Bacteria</taxon>
        <taxon>Pseudomonadati</taxon>
        <taxon>Bacteroidota</taxon>
        <taxon>Cytophagia</taxon>
        <taxon>Cytophagales</taxon>
        <taxon>Hymenobacteraceae</taxon>
        <taxon>Hymenobacter</taxon>
    </lineage>
</organism>
<dbReference type="EMBL" id="CP115396">
    <property type="protein sequence ID" value="WBO83921.1"/>
    <property type="molecule type" value="Genomic_DNA"/>
</dbReference>
<dbReference type="InterPro" id="IPR026444">
    <property type="entry name" value="Secre_tail"/>
</dbReference>
<dbReference type="Pfam" id="PF17963">
    <property type="entry name" value="Big_9"/>
    <property type="match status" value="1"/>
</dbReference>
<reference evidence="2 3" key="1">
    <citation type="journal article" date="2011" name="Int. J. Syst. Evol. Microbiol.">
        <title>Hymenobacter yonginensis sp. nov., isolated from a mesotrophic artificial lake.</title>
        <authorList>
            <person name="Joung Y."/>
            <person name="Cho S.H."/>
            <person name="Kim H."/>
            <person name="Kim S.B."/>
            <person name="Joh K."/>
        </authorList>
    </citation>
    <scope>NUCLEOTIDE SEQUENCE [LARGE SCALE GENOMIC DNA]</scope>
    <source>
        <strain evidence="2 3">KCTC 22745</strain>
    </source>
</reference>
<name>A0ABY7PMC3_9BACT</name>
<evidence type="ECO:0000313" key="2">
    <source>
        <dbReference type="EMBL" id="WBO83921.1"/>
    </source>
</evidence>
<gene>
    <name evidence="2" type="ORF">O9Z63_16245</name>
</gene>
<dbReference type="Gene3D" id="2.60.40.10">
    <property type="entry name" value="Immunoglobulins"/>
    <property type="match status" value="1"/>
</dbReference>
<dbReference type="InterPro" id="IPR013783">
    <property type="entry name" value="Ig-like_fold"/>
</dbReference>
<dbReference type="Pfam" id="PF18962">
    <property type="entry name" value="Por_Secre_tail"/>
    <property type="match status" value="1"/>
</dbReference>
<keyword evidence="3" id="KW-1185">Reference proteome</keyword>
<sequence>MLAGILVVASAQAQTTLTSTLTVDDQSADAGQTINYTFTVTASANTDAVSTSVTLSGSAAAGVTVSNLPNNATYSGNTITFNVQNFRNANTTRIRTFSITLASPLPVGAQLIAQGNASATGATTGTQGSATVTVTGPPTANPDVATVAYRAGAIQIPVLNNDVAAGGGAGDNIINPASVVLSSATGSNGGTFSVNASGIVTFTPPTTIAGSTSSTSVSYTVKNSATPAQTSNSATITVTVTNALPAVVDGVNAVLVNTAAATVLSPSLRGNDGENDLRYYTITGGLPTTSQGVLAFNGTPITAVPSVNIPVGQLNLLTFDPALNYVGRVILTFNVTDGGSRVSAPTTYTIPVAAAGTISGIVYEDANYGGGSGRSQAASGSAGVNGATVELYNGTTLQNTTTTATIGGAAGSYLFSGVGAGTYTVRVVNRTVPSNRAGYAAGLLPVQTYVNSNGERVGGETPTATDAAAGTLTGAQSVQALPLAASGAAGSDFGFSFDVVVNANESGQGSLRQFISNAAALSNAGLDQRPFNSTGLAAGPDFPAGQETSIFMLADGTARPGLRAGLTNLLTNASGAAATTNSRALITLTSPLVLANSANAAATAIDATTQSTLNDSNPIQLGTGGTVGVGSLALSKVNGPEVELVGATSLANLLQSSADNFTLRGVAMHGATNTLVVNAGTGVLLERNVIGITAFEVALPATATFTIGVALTNPAGIFRNNLVAYTGSSGFSYSGIGAGYLITNNEFFESGQRVSGGDNLTIADQVAAGSVAGPVTIVGNRIARSNSSGIQFDIVRLSTNTVQENTITENGLGGTTNRLEGSGIHYLSRNGSDRGTNPDVISRNIIINNQSSGIVINHGQRGIRISQNAIYQNGNNTTGGQGLLSVDLTPATYFVGSPNTTGAARYGQGDGVTPNDGVVDINQASGGMDYPIITSISKVGANQLRVVGYIGSNPAGNPVFANATVEVYSANNADNNQLGPTTTTSGDNVSHGEAQTFLGTLTANANGLFDETFSAVAATINNGDIITATAYLPAYGTSEAGVNLTSTFSVLPVALAAFEVTAAGKDAVLEWRTASEQNNDRFIVERALNGKDFVAVGTVQGSGTTAQTRRYSFVDREVAAKATQPVYYRLQQVDTDGTASYSPVRVVSFASNKLALRIYPNPAAGQAMLDLSALAEGNYQVALIDLAGRIMQTVTYTGGKSHMLDVRQLAKGTYIVLVRGIAGKSTQTLIIQ</sequence>
<protein>
    <submittedName>
        <fullName evidence="2">T9SS type A sorting domain-containing protein</fullName>
    </submittedName>
</protein>